<keyword evidence="1" id="KW-0812">Transmembrane</keyword>
<keyword evidence="1" id="KW-1133">Transmembrane helix</keyword>
<proteinExistence type="predicted"/>
<dbReference type="Proteomes" id="UP000317178">
    <property type="component" value="Chromosome"/>
</dbReference>
<dbReference type="Gene3D" id="2.130.10.10">
    <property type="entry name" value="YVTN repeat-like/Quinoprotein amine dehydrogenase"/>
    <property type="match status" value="2"/>
</dbReference>
<protein>
    <recommendedName>
        <fullName evidence="4">WD domain, G-beta repeat</fullName>
    </recommendedName>
</protein>
<keyword evidence="3" id="KW-1185">Reference proteome</keyword>
<dbReference type="EMBL" id="CP036281">
    <property type="protein sequence ID" value="QDU80134.1"/>
    <property type="molecule type" value="Genomic_DNA"/>
</dbReference>
<evidence type="ECO:0000313" key="2">
    <source>
        <dbReference type="EMBL" id="QDU80134.1"/>
    </source>
</evidence>
<accession>A0A518CLS1</accession>
<feature type="transmembrane region" description="Helical" evidence="1">
    <location>
        <begin position="12"/>
        <end position="31"/>
    </location>
</feature>
<name>A0A518CLS1_9PLAN</name>
<dbReference type="SUPFAM" id="SSF82171">
    <property type="entry name" value="DPP6 N-terminal domain-like"/>
    <property type="match status" value="1"/>
</dbReference>
<reference evidence="2 3" key="1">
    <citation type="submission" date="2019-02" db="EMBL/GenBank/DDBJ databases">
        <title>Deep-cultivation of Planctomycetes and their phenomic and genomic characterization uncovers novel biology.</title>
        <authorList>
            <person name="Wiegand S."/>
            <person name="Jogler M."/>
            <person name="Boedeker C."/>
            <person name="Pinto D."/>
            <person name="Vollmers J."/>
            <person name="Rivas-Marin E."/>
            <person name="Kohn T."/>
            <person name="Peeters S.H."/>
            <person name="Heuer A."/>
            <person name="Rast P."/>
            <person name="Oberbeckmann S."/>
            <person name="Bunk B."/>
            <person name="Jeske O."/>
            <person name="Meyerdierks A."/>
            <person name="Storesund J.E."/>
            <person name="Kallscheuer N."/>
            <person name="Luecker S."/>
            <person name="Lage O.M."/>
            <person name="Pohl T."/>
            <person name="Merkel B.J."/>
            <person name="Hornburger P."/>
            <person name="Mueller R.-W."/>
            <person name="Bruemmer F."/>
            <person name="Labrenz M."/>
            <person name="Spormann A.M."/>
            <person name="Op den Camp H."/>
            <person name="Overmann J."/>
            <person name="Amann R."/>
            <person name="Jetten M.S.M."/>
            <person name="Mascher T."/>
            <person name="Medema M.H."/>
            <person name="Devos D.P."/>
            <person name="Kaster A.-K."/>
            <person name="Ovreas L."/>
            <person name="Rohde M."/>
            <person name="Galperin M.Y."/>
            <person name="Jogler C."/>
        </authorList>
    </citation>
    <scope>NUCLEOTIDE SEQUENCE [LARGE SCALE GENOMIC DNA]</scope>
    <source>
        <strain evidence="2 3">Pla110</strain>
    </source>
</reference>
<evidence type="ECO:0008006" key="4">
    <source>
        <dbReference type="Google" id="ProtNLM"/>
    </source>
</evidence>
<sequence>MRIPTSHSRIYFLSAGLILFLITGFWIYQLMTRGHTLWVDVISWSADGSKIYSAASDDTDTEMIVWDVGTGKRIAGETHQLGRSTWIHELINEPTLFMLSYPKNGAFNDYPPPRISLLDESLNLDSDSSLISDYLGGVVPLDRTNQLVVYGMYQVQILGADLSPRMLLYEDRENRIVRVTASANEQFLAATSVSNVLTWDMKATDSYTELSVLDNLELGPVAISNDGRYIAASRYSLASLPGPSPVYFWDREVGSGPVKRIEYQQPVQFVRMIETEPEPVVLVVTGKDMLDCTVELYSPEGELVKELYRDRKEIHSIDIDQSHHRIVWVDSGSRAEMWSLANDEPQKMWKATWPSTRNIQFSPNDEQIAGQGFIEDIFIFHSANGQQTRVLKGHHTSQIYIYLFGSVMLLLMVGVISRHEERNKKHRKSGMINVGERLNWKMTQGEIPSSLPRFSFLEGKIDGHFEHILIGEGTHYPIMLGIFSWTEQSRENRVALKELCIIFPHISDTLPEMLIQPEFLFNSIAEWIGFQDIDLNESDALKKFSEAYTLRSPDLERTKEVIHDELARFLYENQGWTIEIKEDSVLMRWQRVKSFTSSRFSSDDADSIISFKEEAETIINLLLMRR</sequence>
<dbReference type="InterPro" id="IPR015943">
    <property type="entry name" value="WD40/YVTN_repeat-like_dom_sf"/>
</dbReference>
<feature type="transmembrane region" description="Helical" evidence="1">
    <location>
        <begin position="399"/>
        <end position="417"/>
    </location>
</feature>
<dbReference type="KEGG" id="plon:Pla110_18570"/>
<keyword evidence="1" id="KW-0472">Membrane</keyword>
<dbReference type="InterPro" id="IPR001680">
    <property type="entry name" value="WD40_rpt"/>
</dbReference>
<gene>
    <name evidence="2" type="ORF">Pla110_18570</name>
</gene>
<evidence type="ECO:0000256" key="1">
    <source>
        <dbReference type="SAM" id="Phobius"/>
    </source>
</evidence>
<evidence type="ECO:0000313" key="3">
    <source>
        <dbReference type="Proteomes" id="UP000317178"/>
    </source>
</evidence>
<dbReference type="SMART" id="SM00320">
    <property type="entry name" value="WD40"/>
    <property type="match status" value="3"/>
</dbReference>
<organism evidence="2 3">
    <name type="scientific">Polystyrenella longa</name>
    <dbReference type="NCBI Taxonomy" id="2528007"/>
    <lineage>
        <taxon>Bacteria</taxon>
        <taxon>Pseudomonadati</taxon>
        <taxon>Planctomycetota</taxon>
        <taxon>Planctomycetia</taxon>
        <taxon>Planctomycetales</taxon>
        <taxon>Planctomycetaceae</taxon>
        <taxon>Polystyrenella</taxon>
    </lineage>
</organism>
<dbReference type="AlphaFoldDB" id="A0A518CLS1"/>